<sequence length="266" mass="30673">MGPKVKSPRTTPINQEVKSSGVMRLSHGRMFHKRGLWLVEKWKKQNEKKPEDRKPKKSTRMVTKEVKGDKNGKTRTVRVNRFPRFYPTEDRPRKLRTNKKTFSQHKHSLRPSITPGTVLILVAGRHAGKRVVFLKQLATGLLLVTGPFKLNGCPLRRINQNYVIATSTKIDISKVNVPENLNDAFFNRVRAARRQAKSGEAGAEIFQQKKEEYKVTEERKSAQLEVDKQLLNAIRTSSSADRKLLVPYLKKKFSLSNKQYPHEMKF</sequence>
<dbReference type="AlphaFoldDB" id="A0A3M7PI93"/>
<name>A0A3M7PI93_BRAPC</name>
<feature type="region of interest" description="Disordered" evidence="6">
    <location>
        <begin position="41"/>
        <end position="72"/>
    </location>
</feature>
<comment type="caution">
    <text evidence="7">The sequence shown here is derived from an EMBL/GenBank/DDBJ whole genome shotgun (WGS) entry which is preliminary data.</text>
</comment>
<dbReference type="GO" id="GO:0022625">
    <property type="term" value="C:cytosolic large ribosomal subunit"/>
    <property type="evidence" value="ECO:0007669"/>
    <property type="project" value="TreeGrafter"/>
</dbReference>
<dbReference type="InterPro" id="IPR041997">
    <property type="entry name" value="Ribosomal_eL6_KOW"/>
</dbReference>
<feature type="compositionally biased region" description="Polar residues" evidence="6">
    <location>
        <begin position="8"/>
        <end position="18"/>
    </location>
</feature>
<evidence type="ECO:0000256" key="4">
    <source>
        <dbReference type="ARBA" id="ARBA00046388"/>
    </source>
</evidence>
<dbReference type="PROSITE" id="PS01170">
    <property type="entry name" value="RIBOSOMAL_L6E"/>
    <property type="match status" value="1"/>
</dbReference>
<proteinExistence type="inferred from homology"/>
<evidence type="ECO:0000256" key="2">
    <source>
        <dbReference type="ARBA" id="ARBA00022980"/>
    </source>
</evidence>
<evidence type="ECO:0000313" key="8">
    <source>
        <dbReference type="Proteomes" id="UP000276133"/>
    </source>
</evidence>
<gene>
    <name evidence="7" type="ORF">BpHYR1_053600</name>
</gene>
<accession>A0A3M7PI93</accession>
<keyword evidence="3 5" id="KW-0687">Ribonucleoprotein</keyword>
<evidence type="ECO:0000256" key="5">
    <source>
        <dbReference type="RuleBase" id="RU000662"/>
    </source>
</evidence>
<protein>
    <recommendedName>
        <fullName evidence="5">60S ribosomal protein L6</fullName>
    </recommendedName>
</protein>
<evidence type="ECO:0000313" key="7">
    <source>
        <dbReference type="EMBL" id="RMZ98430.1"/>
    </source>
</evidence>
<dbReference type="CDD" id="cd13156">
    <property type="entry name" value="KOW_RPL6"/>
    <property type="match status" value="1"/>
</dbReference>
<dbReference type="GO" id="GO:0000027">
    <property type="term" value="P:ribosomal large subunit assembly"/>
    <property type="evidence" value="ECO:0007669"/>
    <property type="project" value="TreeGrafter"/>
</dbReference>
<dbReference type="STRING" id="10195.A0A3M7PI93"/>
<feature type="region of interest" description="Disordered" evidence="6">
    <location>
        <begin position="1"/>
        <end position="22"/>
    </location>
</feature>
<dbReference type="Proteomes" id="UP000276133">
    <property type="component" value="Unassembled WGS sequence"/>
</dbReference>
<comment type="similarity">
    <text evidence="1 5">Belongs to the eukaryotic ribosomal protein eL6 family.</text>
</comment>
<keyword evidence="2 5" id="KW-0689">Ribosomal protein</keyword>
<organism evidence="7 8">
    <name type="scientific">Brachionus plicatilis</name>
    <name type="common">Marine rotifer</name>
    <name type="synonym">Brachionus muelleri</name>
    <dbReference type="NCBI Taxonomy" id="10195"/>
    <lineage>
        <taxon>Eukaryota</taxon>
        <taxon>Metazoa</taxon>
        <taxon>Spiralia</taxon>
        <taxon>Gnathifera</taxon>
        <taxon>Rotifera</taxon>
        <taxon>Eurotatoria</taxon>
        <taxon>Monogononta</taxon>
        <taxon>Pseudotrocha</taxon>
        <taxon>Ploima</taxon>
        <taxon>Brachionidae</taxon>
        <taxon>Brachionus</taxon>
    </lineage>
</organism>
<dbReference type="PANTHER" id="PTHR10715:SF0">
    <property type="entry name" value="LARGE RIBOSOMAL SUBUNIT PROTEIN EL6"/>
    <property type="match status" value="1"/>
</dbReference>
<dbReference type="InterPro" id="IPR014722">
    <property type="entry name" value="Rib_uL2_dom2"/>
</dbReference>
<dbReference type="FunFam" id="2.30.30.30:FF:000014">
    <property type="entry name" value="60S ribosomal protein L6"/>
    <property type="match status" value="1"/>
</dbReference>
<dbReference type="GO" id="GO:0003723">
    <property type="term" value="F:RNA binding"/>
    <property type="evidence" value="ECO:0007669"/>
    <property type="project" value="TreeGrafter"/>
</dbReference>
<reference evidence="7 8" key="1">
    <citation type="journal article" date="2018" name="Sci. Rep.">
        <title>Genomic signatures of local adaptation to the degree of environmental predictability in rotifers.</title>
        <authorList>
            <person name="Franch-Gras L."/>
            <person name="Hahn C."/>
            <person name="Garcia-Roger E.M."/>
            <person name="Carmona M.J."/>
            <person name="Serra M."/>
            <person name="Gomez A."/>
        </authorList>
    </citation>
    <scope>NUCLEOTIDE SEQUENCE [LARGE SCALE GENOMIC DNA]</scope>
    <source>
        <strain evidence="7">HYR1</strain>
    </source>
</reference>
<dbReference type="SUPFAM" id="SSF50104">
    <property type="entry name" value="Translation proteins SH3-like domain"/>
    <property type="match status" value="1"/>
</dbReference>
<dbReference type="OrthoDB" id="2436667at2759"/>
<dbReference type="GO" id="GO:0002181">
    <property type="term" value="P:cytoplasmic translation"/>
    <property type="evidence" value="ECO:0007669"/>
    <property type="project" value="TreeGrafter"/>
</dbReference>
<comment type="subunit">
    <text evidence="4">Component of the large ribosomal subunit. May bind IPO9 with low affinity.</text>
</comment>
<dbReference type="InterPro" id="IPR000915">
    <property type="entry name" value="60S_ribosomal_eL6"/>
</dbReference>
<dbReference type="Pfam" id="PF01159">
    <property type="entry name" value="Ribosomal_L6e"/>
    <property type="match status" value="1"/>
</dbReference>
<feature type="compositionally biased region" description="Basic and acidic residues" evidence="6">
    <location>
        <begin position="62"/>
        <end position="72"/>
    </location>
</feature>
<evidence type="ECO:0000256" key="6">
    <source>
        <dbReference type="SAM" id="MobiDB-lite"/>
    </source>
</evidence>
<dbReference type="GO" id="GO:0003735">
    <property type="term" value="F:structural constituent of ribosome"/>
    <property type="evidence" value="ECO:0007669"/>
    <property type="project" value="InterPro"/>
</dbReference>
<dbReference type="PANTHER" id="PTHR10715">
    <property type="entry name" value="60S RIBOSOMAL PROTEIN L6"/>
    <property type="match status" value="1"/>
</dbReference>
<dbReference type="EMBL" id="REGN01010778">
    <property type="protein sequence ID" value="RMZ98430.1"/>
    <property type="molecule type" value="Genomic_DNA"/>
</dbReference>
<dbReference type="InterPro" id="IPR049633">
    <property type="entry name" value="Ribosomal_eL6_CS"/>
</dbReference>
<dbReference type="Gene3D" id="2.30.30.30">
    <property type="match status" value="1"/>
</dbReference>
<feature type="compositionally biased region" description="Basic and acidic residues" evidence="6">
    <location>
        <begin position="41"/>
        <end position="54"/>
    </location>
</feature>
<evidence type="ECO:0000256" key="1">
    <source>
        <dbReference type="ARBA" id="ARBA00010592"/>
    </source>
</evidence>
<keyword evidence="8" id="KW-1185">Reference proteome</keyword>
<evidence type="ECO:0000256" key="3">
    <source>
        <dbReference type="ARBA" id="ARBA00023274"/>
    </source>
</evidence>
<dbReference type="InterPro" id="IPR008991">
    <property type="entry name" value="Translation_prot_SH3-like_sf"/>
</dbReference>